<evidence type="ECO:0000256" key="2">
    <source>
        <dbReference type="SAM" id="Phobius"/>
    </source>
</evidence>
<evidence type="ECO:0000313" key="3">
    <source>
        <dbReference type="EMBL" id="KAK3209280.1"/>
    </source>
</evidence>
<keyword evidence="2" id="KW-0812">Transmembrane</keyword>
<dbReference type="Proteomes" id="UP001280581">
    <property type="component" value="Unassembled WGS sequence"/>
</dbReference>
<keyword evidence="2" id="KW-1133">Transmembrane helix</keyword>
<accession>A0AAN6M1C3</accession>
<evidence type="ECO:0000256" key="1">
    <source>
        <dbReference type="SAM" id="MobiDB-lite"/>
    </source>
</evidence>
<sequence>MRLINIFARALDAYAHYGATSATQALTSSGSLTATPSATSMPREARVPVPSFVRMDGTLIQIHDFNSHERAAFAMENDVPAWSAGPTGELTITPDAPETLDSISLHVKNVAAPGETPEGSAGAAASEAGGAPASTPPPWTMSATPVGYEGKGSVNPENFLPHWTVTAAQAGSVAPGSSPIGIEWNVPTTSFTLTAPPVESAGRGSPASTCAVGADEIFGMCSFSSTGTSITADTSDLLVPTTLSTVTVSGAETTESLGRVPMSKGELAQYGTMADLRPGTPPAFIVVVTFTVLWVAFFGWAVRKVWKEDEKEDEDRLKHSEWMGQEASDGQRSDKGKSSGRANS</sequence>
<feature type="transmembrane region" description="Helical" evidence="2">
    <location>
        <begin position="283"/>
        <end position="302"/>
    </location>
</feature>
<proteinExistence type="predicted"/>
<name>A0AAN6M1C3_9PLEO</name>
<organism evidence="3 4">
    <name type="scientific">Pseudopithomyces chartarum</name>
    <dbReference type="NCBI Taxonomy" id="1892770"/>
    <lineage>
        <taxon>Eukaryota</taxon>
        <taxon>Fungi</taxon>
        <taxon>Dikarya</taxon>
        <taxon>Ascomycota</taxon>
        <taxon>Pezizomycotina</taxon>
        <taxon>Dothideomycetes</taxon>
        <taxon>Pleosporomycetidae</taxon>
        <taxon>Pleosporales</taxon>
        <taxon>Massarineae</taxon>
        <taxon>Didymosphaeriaceae</taxon>
        <taxon>Pseudopithomyces</taxon>
    </lineage>
</organism>
<protein>
    <submittedName>
        <fullName evidence="3">Uncharacterized protein</fullName>
    </submittedName>
</protein>
<comment type="caution">
    <text evidence="3">The sequence shown here is derived from an EMBL/GenBank/DDBJ whole genome shotgun (WGS) entry which is preliminary data.</text>
</comment>
<feature type="region of interest" description="Disordered" evidence="1">
    <location>
        <begin position="113"/>
        <end position="139"/>
    </location>
</feature>
<dbReference type="EMBL" id="WVTA01000006">
    <property type="protein sequence ID" value="KAK3209280.1"/>
    <property type="molecule type" value="Genomic_DNA"/>
</dbReference>
<reference evidence="3 4" key="1">
    <citation type="submission" date="2021-02" db="EMBL/GenBank/DDBJ databases">
        <title>Genome assembly of Pseudopithomyces chartarum.</title>
        <authorList>
            <person name="Jauregui R."/>
            <person name="Singh J."/>
            <person name="Voisey C."/>
        </authorList>
    </citation>
    <scope>NUCLEOTIDE SEQUENCE [LARGE SCALE GENOMIC DNA]</scope>
    <source>
        <strain evidence="3 4">AGR01</strain>
    </source>
</reference>
<keyword evidence="2" id="KW-0472">Membrane</keyword>
<gene>
    <name evidence="3" type="ORF">GRF29_69g1340653</name>
</gene>
<feature type="compositionally biased region" description="Low complexity" evidence="1">
    <location>
        <begin position="113"/>
        <end position="133"/>
    </location>
</feature>
<evidence type="ECO:0000313" key="4">
    <source>
        <dbReference type="Proteomes" id="UP001280581"/>
    </source>
</evidence>
<feature type="region of interest" description="Disordered" evidence="1">
    <location>
        <begin position="313"/>
        <end position="344"/>
    </location>
</feature>
<keyword evidence="4" id="KW-1185">Reference proteome</keyword>
<dbReference type="AlphaFoldDB" id="A0AAN6M1C3"/>